<dbReference type="Gene3D" id="1.25.40.10">
    <property type="entry name" value="Tetratricopeptide repeat domain"/>
    <property type="match status" value="1"/>
</dbReference>
<evidence type="ECO:0000313" key="3">
    <source>
        <dbReference type="Proteomes" id="UP001524944"/>
    </source>
</evidence>
<gene>
    <name evidence="2" type="ORF">NVS47_02900</name>
</gene>
<sequence length="254" mass="27776">MVMQAIRRSKNKMRVPLIIMVAILAFGLVGSFAIWSSPNLNLNNAQGKGEVDPQAMVNSLQTSIDQLEKDLAKNPQDFTTLKNLGEVRSQQGGFYLQLNDKDKSKEVFAKGLDNYLLALEHKPQELNNQGQADLMVAAAYCASNAEQENTAGPLYQKAVQLAPQDFNARSNYVIYQAFYLRDIEGAKKEITAYKGLLPEGDGRIAQADQLSGLIESLEQGSKTEGSAKSTEKTDQAPAKDTTQGQDKGTGETKK</sequence>
<feature type="region of interest" description="Disordered" evidence="1">
    <location>
        <begin position="215"/>
        <end position="254"/>
    </location>
</feature>
<protein>
    <recommendedName>
        <fullName evidence="4">Tetratricopeptide repeat protein</fullName>
    </recommendedName>
</protein>
<keyword evidence="3" id="KW-1185">Reference proteome</keyword>
<evidence type="ECO:0000256" key="1">
    <source>
        <dbReference type="SAM" id="MobiDB-lite"/>
    </source>
</evidence>
<dbReference type="RefSeq" id="WP_089609940.1">
    <property type="nucleotide sequence ID" value="NZ_CP022121.1"/>
</dbReference>
<accession>A0ABT1Y0S0</accession>
<dbReference type="EMBL" id="JANPWE010000001">
    <property type="protein sequence ID" value="MCR6544469.1"/>
    <property type="molecule type" value="Genomic_DNA"/>
</dbReference>
<dbReference type="Proteomes" id="UP001524944">
    <property type="component" value="Unassembled WGS sequence"/>
</dbReference>
<reference evidence="2 3" key="1">
    <citation type="submission" date="2022-08" db="EMBL/GenBank/DDBJ databases">
        <title>Proteogenomics of the novel Dehalobacterium formicoaceticum strain EZ94 highlights a key role of methyltransferases during anaerobic dichloromethane degradation.</title>
        <authorList>
            <person name="Wasmund K."/>
        </authorList>
    </citation>
    <scope>NUCLEOTIDE SEQUENCE [LARGE SCALE GENOMIC DNA]</scope>
    <source>
        <strain evidence="2 3">EZ94</strain>
    </source>
</reference>
<name>A0ABT1Y0S0_9FIRM</name>
<evidence type="ECO:0008006" key="4">
    <source>
        <dbReference type="Google" id="ProtNLM"/>
    </source>
</evidence>
<feature type="compositionally biased region" description="Polar residues" evidence="1">
    <location>
        <begin position="218"/>
        <end position="228"/>
    </location>
</feature>
<dbReference type="InterPro" id="IPR011990">
    <property type="entry name" value="TPR-like_helical_dom_sf"/>
</dbReference>
<evidence type="ECO:0000313" key="2">
    <source>
        <dbReference type="EMBL" id="MCR6544469.1"/>
    </source>
</evidence>
<dbReference type="SUPFAM" id="SSF48452">
    <property type="entry name" value="TPR-like"/>
    <property type="match status" value="1"/>
</dbReference>
<organism evidence="2 3">
    <name type="scientific">Dehalobacterium formicoaceticum</name>
    <dbReference type="NCBI Taxonomy" id="51515"/>
    <lineage>
        <taxon>Bacteria</taxon>
        <taxon>Bacillati</taxon>
        <taxon>Bacillota</taxon>
        <taxon>Clostridia</taxon>
        <taxon>Eubacteriales</taxon>
        <taxon>Peptococcaceae</taxon>
        <taxon>Dehalobacterium</taxon>
    </lineage>
</organism>
<proteinExistence type="predicted"/>
<comment type="caution">
    <text evidence="2">The sequence shown here is derived from an EMBL/GenBank/DDBJ whole genome shotgun (WGS) entry which is preliminary data.</text>
</comment>